<dbReference type="InterPro" id="IPR036412">
    <property type="entry name" value="HAD-like_sf"/>
</dbReference>
<keyword evidence="8" id="KW-0460">Magnesium</keyword>
<comment type="subunit">
    <text evidence="5">Homodimer.</text>
</comment>
<comment type="cofactor">
    <cofactor evidence="1">
        <name>Mg(2+)</name>
        <dbReference type="ChEBI" id="CHEBI:18420"/>
    </cofactor>
</comment>
<evidence type="ECO:0000256" key="4">
    <source>
        <dbReference type="ARBA" id="ARBA00007211"/>
    </source>
</evidence>
<dbReference type="InterPro" id="IPR013679">
    <property type="entry name" value="SPP_C"/>
</dbReference>
<evidence type="ECO:0000256" key="5">
    <source>
        <dbReference type="ARBA" id="ARBA00011738"/>
    </source>
</evidence>
<sequence>MDRLNGSARLMLVSDLDSTMVDHDDPEDASLLRFNALWEAHFRHHSLLVFSTGRSPASYKLLRSEKPLLTPDVAVMSVGTEIAFGHTLLADEGWEDFLSRWWDRAVVVEETANFPELVPQPEIDQRPHKVSFFVEKVNVQRIIDVLSERLEKRGLHIKIIYSSGTALDVLPRGAGKGQALAYLLKKFESDGKPPANTLVCGDSGNDAELFSIPDVYGVMVSNAQEELLQWYSAHMKNNPNIIHATERCAAGIIQAIGRFGLGPIVSPRDVMDFQKFNVENINPVYEVVKFYLFYERWRCAEVQKSEHHLQKLKSMFLLVSLSHQHSLCTFIHPSGTEQLIHRCIDAMEMLHGDMQGKQFKVWVDRVSASQITSDSWLVKCDKRESFGDERYCCLTTILMSLKDDVPNEFTWLHMHQTWSDGPGGGMFFLGPTAMALLQIAVLFLSPSCSLSLSCDLSLSPARSLSAAISLLAIYAFPPPSLSLSKLVKLQFVGARSSELDHRWRHRWRLLRYSGRSPSGLSLVQLATKLNLAAQTAWSTQFSSTADAGHTHNSDCAKDF</sequence>
<dbReference type="SFLD" id="SFLDF00043">
    <property type="entry name" value="sucrose-phosphatase"/>
    <property type="match status" value="1"/>
</dbReference>
<dbReference type="EMBL" id="BTGU01000085">
    <property type="protein sequence ID" value="GMN59192.1"/>
    <property type="molecule type" value="Genomic_DNA"/>
</dbReference>
<dbReference type="EC" id="3.1.3.24" evidence="6"/>
<evidence type="ECO:0000259" key="11">
    <source>
        <dbReference type="Pfam" id="PF08472"/>
    </source>
</evidence>
<keyword evidence="7" id="KW-0378">Hydrolase</keyword>
<dbReference type="InterPro" id="IPR051518">
    <property type="entry name" value="Sucrose_Phosphatase"/>
</dbReference>
<evidence type="ECO:0000256" key="1">
    <source>
        <dbReference type="ARBA" id="ARBA00001946"/>
    </source>
</evidence>
<dbReference type="Pfam" id="PF05116">
    <property type="entry name" value="S6PP"/>
    <property type="match status" value="1"/>
</dbReference>
<dbReference type="SUPFAM" id="SSF56784">
    <property type="entry name" value="HAD-like"/>
    <property type="match status" value="1"/>
</dbReference>
<feature type="domain" description="Sucrose-phosphatase C-terminal" evidence="11">
    <location>
        <begin position="285"/>
        <end position="419"/>
    </location>
</feature>
<evidence type="ECO:0000256" key="3">
    <source>
        <dbReference type="ARBA" id="ARBA00005070"/>
    </source>
</evidence>
<dbReference type="SUPFAM" id="SSF54427">
    <property type="entry name" value="NTF2-like"/>
    <property type="match status" value="1"/>
</dbReference>
<dbReference type="Gene3D" id="3.40.50.1000">
    <property type="entry name" value="HAD superfamily/HAD-like"/>
    <property type="match status" value="1"/>
</dbReference>
<dbReference type="Gene3D" id="3.10.450.50">
    <property type="match status" value="1"/>
</dbReference>
<dbReference type="NCBIfam" id="TIGR01484">
    <property type="entry name" value="HAD-SF-IIB"/>
    <property type="match status" value="1"/>
</dbReference>
<dbReference type="GO" id="GO:0005986">
    <property type="term" value="P:sucrose biosynthetic process"/>
    <property type="evidence" value="ECO:0007669"/>
    <property type="project" value="InterPro"/>
</dbReference>
<dbReference type="PANTHER" id="PTHR46521">
    <property type="entry name" value="SUCROSE-PHOSPHATASE 2-RELATED"/>
    <property type="match status" value="1"/>
</dbReference>
<dbReference type="SFLD" id="SFLDG01141">
    <property type="entry name" value="C2.B.1:_Sucrose_Phosphatase_Li"/>
    <property type="match status" value="1"/>
</dbReference>
<dbReference type="CDD" id="cd02605">
    <property type="entry name" value="HAD_SPP"/>
    <property type="match status" value="1"/>
</dbReference>
<dbReference type="InterPro" id="IPR032710">
    <property type="entry name" value="NTF2-like_dom_sf"/>
</dbReference>
<comment type="pathway">
    <text evidence="3">Glycan biosynthesis; sucrose biosynthesis; sucrose from D-fructose 6-phosphate and UDP-alpha-D-glucose: step 2/2.</text>
</comment>
<comment type="catalytic activity">
    <reaction evidence="9">
        <text>sucrose 6(F)-phosphate + H2O = sucrose + phosphate</text>
        <dbReference type="Rhea" id="RHEA:19289"/>
        <dbReference type="ChEBI" id="CHEBI:15377"/>
        <dbReference type="ChEBI" id="CHEBI:17992"/>
        <dbReference type="ChEBI" id="CHEBI:43474"/>
        <dbReference type="ChEBI" id="CHEBI:57723"/>
        <dbReference type="EC" id="3.1.3.24"/>
    </reaction>
</comment>
<evidence type="ECO:0000256" key="8">
    <source>
        <dbReference type="ARBA" id="ARBA00022842"/>
    </source>
</evidence>
<evidence type="ECO:0000256" key="9">
    <source>
        <dbReference type="ARBA" id="ARBA00048036"/>
    </source>
</evidence>
<dbReference type="AlphaFoldDB" id="A0AA88DPI8"/>
<evidence type="ECO:0000256" key="6">
    <source>
        <dbReference type="ARBA" id="ARBA00013112"/>
    </source>
</evidence>
<dbReference type="GO" id="GO:0050307">
    <property type="term" value="F:sucrose-phosphate phosphatase activity"/>
    <property type="evidence" value="ECO:0007669"/>
    <property type="project" value="UniProtKB-EC"/>
</dbReference>
<dbReference type="Proteomes" id="UP001187192">
    <property type="component" value="Unassembled WGS sequence"/>
</dbReference>
<proteinExistence type="inferred from homology"/>
<comment type="similarity">
    <text evidence="4">Belongs to the sucrose phosphatase family.</text>
</comment>
<comment type="function">
    <text evidence="2">Catalyzes the final step of sucrose synthesis.</text>
</comment>
<dbReference type="InterPro" id="IPR006379">
    <property type="entry name" value="HAD-SF_hydro_IIB"/>
</dbReference>
<gene>
    <name evidence="12" type="ORF">TIFTF001_028278</name>
</gene>
<evidence type="ECO:0000256" key="7">
    <source>
        <dbReference type="ARBA" id="ARBA00022801"/>
    </source>
</evidence>
<evidence type="ECO:0000259" key="10">
    <source>
        <dbReference type="Pfam" id="PF05116"/>
    </source>
</evidence>
<organism evidence="12 13">
    <name type="scientific">Ficus carica</name>
    <name type="common">Common fig</name>
    <dbReference type="NCBI Taxonomy" id="3494"/>
    <lineage>
        <taxon>Eukaryota</taxon>
        <taxon>Viridiplantae</taxon>
        <taxon>Streptophyta</taxon>
        <taxon>Embryophyta</taxon>
        <taxon>Tracheophyta</taxon>
        <taxon>Spermatophyta</taxon>
        <taxon>Magnoliopsida</taxon>
        <taxon>eudicotyledons</taxon>
        <taxon>Gunneridae</taxon>
        <taxon>Pentapetalae</taxon>
        <taxon>rosids</taxon>
        <taxon>fabids</taxon>
        <taxon>Rosales</taxon>
        <taxon>Moraceae</taxon>
        <taxon>Ficeae</taxon>
        <taxon>Ficus</taxon>
    </lineage>
</organism>
<feature type="domain" description="Sucrose phosphatase-like" evidence="10">
    <location>
        <begin position="9"/>
        <end position="260"/>
    </location>
</feature>
<accession>A0AA88DPI8</accession>
<dbReference type="GO" id="GO:0000287">
    <property type="term" value="F:magnesium ion binding"/>
    <property type="evidence" value="ECO:0007669"/>
    <property type="project" value="InterPro"/>
</dbReference>
<dbReference type="InterPro" id="IPR012847">
    <property type="entry name" value="Sucrose_phosphatase_pln/cyn"/>
</dbReference>
<protein>
    <recommendedName>
        <fullName evidence="6">sucrose-phosphate phosphatase</fullName>
        <ecNumber evidence="6">3.1.3.24</ecNumber>
    </recommendedName>
</protein>
<name>A0AA88DPI8_FICCA</name>
<evidence type="ECO:0000313" key="13">
    <source>
        <dbReference type="Proteomes" id="UP001187192"/>
    </source>
</evidence>
<keyword evidence="13" id="KW-1185">Reference proteome</keyword>
<dbReference type="SFLD" id="SFLDS00003">
    <property type="entry name" value="Haloacid_Dehalogenase"/>
    <property type="match status" value="1"/>
</dbReference>
<dbReference type="InterPro" id="IPR006380">
    <property type="entry name" value="SPP-like_dom"/>
</dbReference>
<reference evidence="12" key="1">
    <citation type="submission" date="2023-07" db="EMBL/GenBank/DDBJ databases">
        <title>draft genome sequence of fig (Ficus carica).</title>
        <authorList>
            <person name="Takahashi T."/>
            <person name="Nishimura K."/>
        </authorList>
    </citation>
    <scope>NUCLEOTIDE SEQUENCE</scope>
</reference>
<dbReference type="InterPro" id="IPR023214">
    <property type="entry name" value="HAD_sf"/>
</dbReference>
<dbReference type="NCBIfam" id="TIGR01485">
    <property type="entry name" value="SPP_plant-cyano"/>
    <property type="match status" value="1"/>
</dbReference>
<dbReference type="Pfam" id="PF08472">
    <property type="entry name" value="S6PP_C"/>
    <property type="match status" value="1"/>
</dbReference>
<dbReference type="PANTHER" id="PTHR46521:SF8">
    <property type="entry name" value="SUCROSE-PHOSPHATASE 3A-RELATED"/>
    <property type="match status" value="1"/>
</dbReference>
<evidence type="ECO:0000313" key="12">
    <source>
        <dbReference type="EMBL" id="GMN59192.1"/>
    </source>
</evidence>
<dbReference type="SFLD" id="SFLDG01140">
    <property type="entry name" value="C2.B:_Phosphomannomutase_and_P"/>
    <property type="match status" value="1"/>
</dbReference>
<comment type="caution">
    <text evidence="12">The sequence shown here is derived from an EMBL/GenBank/DDBJ whole genome shotgun (WGS) entry which is preliminary data.</text>
</comment>
<evidence type="ECO:0000256" key="2">
    <source>
        <dbReference type="ARBA" id="ARBA00003645"/>
    </source>
</evidence>
<dbReference type="Gene3D" id="3.90.1070.10">
    <property type="match status" value="1"/>
</dbReference>
<dbReference type="NCBIfam" id="TIGR01482">
    <property type="entry name" value="SPP-subfamily"/>
    <property type="match status" value="1"/>
</dbReference>